<evidence type="ECO:0000313" key="1">
    <source>
        <dbReference type="EMBL" id="MTV48711.1"/>
    </source>
</evidence>
<accession>A0A6I3SIJ8</accession>
<organism evidence="1 2">
    <name type="scientific">Heliobacterium mobile</name>
    <name type="common">Heliobacillus mobilis</name>
    <dbReference type="NCBI Taxonomy" id="28064"/>
    <lineage>
        <taxon>Bacteria</taxon>
        <taxon>Bacillati</taxon>
        <taxon>Bacillota</taxon>
        <taxon>Clostridia</taxon>
        <taxon>Eubacteriales</taxon>
        <taxon>Heliobacteriaceae</taxon>
        <taxon>Heliobacterium</taxon>
    </lineage>
</organism>
<dbReference type="InterPro" id="IPR029063">
    <property type="entry name" value="SAM-dependent_MTases_sf"/>
</dbReference>
<dbReference type="RefSeq" id="WP_155475803.1">
    <property type="nucleotide sequence ID" value="NZ_WNKU01000005.1"/>
</dbReference>
<keyword evidence="2" id="KW-1185">Reference proteome</keyword>
<name>A0A6I3SIJ8_HELMO</name>
<evidence type="ECO:0008006" key="3">
    <source>
        <dbReference type="Google" id="ProtNLM"/>
    </source>
</evidence>
<dbReference type="SUPFAM" id="SSF53335">
    <property type="entry name" value="S-adenosyl-L-methionine-dependent methyltransferases"/>
    <property type="match status" value="1"/>
</dbReference>
<gene>
    <name evidence="1" type="ORF">GJ688_06925</name>
</gene>
<sequence>MTVQDVPDVCRVVETTIHPVHQSLMPGGRIAILDFVRGMSPIAELFGVNMLVNTKNGSTWTLEQYTEWLEEAGFGAVRVRGNENRQVILAEKR</sequence>
<comment type="caution">
    <text evidence="1">The sequence shown here is derived from an EMBL/GenBank/DDBJ whole genome shotgun (WGS) entry which is preliminary data.</text>
</comment>
<protein>
    <recommendedName>
        <fullName evidence="3">O-methyltransferase domain-containing protein</fullName>
    </recommendedName>
</protein>
<dbReference type="Proteomes" id="UP000430670">
    <property type="component" value="Unassembled WGS sequence"/>
</dbReference>
<dbReference type="Gene3D" id="3.40.50.150">
    <property type="entry name" value="Vaccinia Virus protein VP39"/>
    <property type="match status" value="1"/>
</dbReference>
<reference evidence="1 2" key="1">
    <citation type="submission" date="2019-11" db="EMBL/GenBank/DDBJ databases">
        <title>Whole-genome sequence of a the green, strictly anaerobic photosynthetic bacterium Heliobacillus mobilis DSM 6151.</title>
        <authorList>
            <person name="Kyndt J.A."/>
            <person name="Meyer T.E."/>
        </authorList>
    </citation>
    <scope>NUCLEOTIDE SEQUENCE [LARGE SCALE GENOMIC DNA]</scope>
    <source>
        <strain evidence="1 2">DSM 6151</strain>
    </source>
</reference>
<proteinExistence type="predicted"/>
<dbReference type="OrthoDB" id="9810615at2"/>
<dbReference type="AlphaFoldDB" id="A0A6I3SIJ8"/>
<dbReference type="EMBL" id="WNKU01000005">
    <property type="protein sequence ID" value="MTV48711.1"/>
    <property type="molecule type" value="Genomic_DNA"/>
</dbReference>
<evidence type="ECO:0000313" key="2">
    <source>
        <dbReference type="Proteomes" id="UP000430670"/>
    </source>
</evidence>